<evidence type="ECO:0000313" key="4">
    <source>
        <dbReference type="EMBL" id="KAG0646470.1"/>
    </source>
</evidence>
<feature type="domain" description="DNA ligase ATP-dependent N-terminal" evidence="3">
    <location>
        <begin position="32"/>
        <end position="193"/>
    </location>
</feature>
<evidence type="ECO:0000313" key="5">
    <source>
        <dbReference type="Proteomes" id="UP000785200"/>
    </source>
</evidence>
<dbReference type="PANTHER" id="PTHR45997">
    <property type="entry name" value="DNA LIGASE 4"/>
    <property type="match status" value="1"/>
</dbReference>
<dbReference type="GO" id="GO:0005524">
    <property type="term" value="F:ATP binding"/>
    <property type="evidence" value="ECO:0007669"/>
    <property type="project" value="InterPro"/>
</dbReference>
<name>A0A9P7AUF5_9HELO</name>
<dbReference type="Proteomes" id="UP000785200">
    <property type="component" value="Unassembled WGS sequence"/>
</dbReference>
<dbReference type="AlphaFoldDB" id="A0A9P7AUF5"/>
<reference evidence="4" key="1">
    <citation type="submission" date="2019-07" db="EMBL/GenBank/DDBJ databases">
        <title>Hyphodiscus hymeniophilus genome sequencing and assembly.</title>
        <authorList>
            <person name="Kramer G."/>
            <person name="Nodwell J."/>
        </authorList>
    </citation>
    <scope>NUCLEOTIDE SEQUENCE</scope>
    <source>
        <strain evidence="4">ATCC 34498</strain>
    </source>
</reference>
<keyword evidence="1" id="KW-0436">Ligase</keyword>
<dbReference type="OrthoDB" id="2160351at2759"/>
<dbReference type="InterPro" id="IPR012308">
    <property type="entry name" value="DNA_ligase_ATP-dep_N"/>
</dbReference>
<dbReference type="GO" id="GO:0003910">
    <property type="term" value="F:DNA ligase (ATP) activity"/>
    <property type="evidence" value="ECO:0007669"/>
    <property type="project" value="InterPro"/>
</dbReference>
<dbReference type="InterPro" id="IPR036599">
    <property type="entry name" value="DNA_ligase_N_sf"/>
</dbReference>
<feature type="compositionally biased region" description="Low complexity" evidence="2">
    <location>
        <begin position="263"/>
        <end position="272"/>
    </location>
</feature>
<dbReference type="GO" id="GO:0006303">
    <property type="term" value="P:double-strand break repair via nonhomologous end joining"/>
    <property type="evidence" value="ECO:0007669"/>
    <property type="project" value="TreeGrafter"/>
</dbReference>
<dbReference type="PANTHER" id="PTHR45997:SF2">
    <property type="entry name" value="ATP DEPENDENT DNA LIGASE DOMAIN PROTEIN (AFU_ORTHOLOGUE AFUA_5G02430)"/>
    <property type="match status" value="1"/>
</dbReference>
<proteinExistence type="predicted"/>
<feature type="region of interest" description="Disordered" evidence="2">
    <location>
        <begin position="239"/>
        <end position="272"/>
    </location>
</feature>
<dbReference type="Gene3D" id="1.10.3260.10">
    <property type="entry name" value="DNA ligase, ATP-dependent, N-terminal domain"/>
    <property type="match status" value="1"/>
</dbReference>
<dbReference type="EMBL" id="VNKQ01000015">
    <property type="protein sequence ID" value="KAG0646470.1"/>
    <property type="molecule type" value="Genomic_DNA"/>
</dbReference>
<feature type="compositionally biased region" description="Polar residues" evidence="2">
    <location>
        <begin position="239"/>
        <end position="250"/>
    </location>
</feature>
<evidence type="ECO:0000256" key="2">
    <source>
        <dbReference type="SAM" id="MobiDB-lite"/>
    </source>
</evidence>
<evidence type="ECO:0000256" key="1">
    <source>
        <dbReference type="ARBA" id="ARBA00022598"/>
    </source>
</evidence>
<dbReference type="GO" id="GO:0032807">
    <property type="term" value="C:DNA ligase IV complex"/>
    <property type="evidence" value="ECO:0007669"/>
    <property type="project" value="TreeGrafter"/>
</dbReference>
<gene>
    <name evidence="4" type="ORF">D0Z07_7513</name>
</gene>
<accession>A0A9P7AUF5</accession>
<comment type="caution">
    <text evidence="4">The sequence shown here is derived from an EMBL/GenBank/DDBJ whole genome shotgun (WGS) entry which is preliminary data.</text>
</comment>
<sequence>MPFLYVYICDLLEQLGELHSPDCPTLIGLDKKTNDRTVKWFQRHQHRLNEFSVDASAVIRFFTPQKQTDRDYGLDGERLEQLIARVLGLPRHLHAELQLWRQGAVYGDLGACVKRVMDKLTWVATQAVTNKVTVEEIDQALLKIASHNAKSSPEVRSLASKVKNYDTIDLLGNIYQRLAGKEAKWFTRLILKSYGQIKFPERLDMSSNMQLLPTCVRVDATIDISDAFPILRDGQALSLQRSQPSRNTSKAAEFCDHRTPGASPVSRTRSPPTSQTCLPMVIHGTGTCRLTTQQQCPLINCLFILSPCISAIPYITENLLTWHGSRVVTSLRALSHPSLPRHCPRTGKRYRKIALVETNRSKPTEEFIIQISRLNLMRSRGRTKDERKKEWVEVYDWRILEAIAKIDQGQEKGYNPWRRNWVGAV</sequence>
<protein>
    <recommendedName>
        <fullName evidence="3">DNA ligase ATP-dependent N-terminal domain-containing protein</fullName>
    </recommendedName>
</protein>
<dbReference type="GO" id="GO:0003677">
    <property type="term" value="F:DNA binding"/>
    <property type="evidence" value="ECO:0007669"/>
    <property type="project" value="InterPro"/>
</dbReference>
<dbReference type="GO" id="GO:0006310">
    <property type="term" value="P:DNA recombination"/>
    <property type="evidence" value="ECO:0007669"/>
    <property type="project" value="InterPro"/>
</dbReference>
<dbReference type="InterPro" id="IPR029710">
    <property type="entry name" value="LIG4"/>
</dbReference>
<keyword evidence="5" id="KW-1185">Reference proteome</keyword>
<evidence type="ECO:0000259" key="3">
    <source>
        <dbReference type="Pfam" id="PF04675"/>
    </source>
</evidence>
<dbReference type="GO" id="GO:0006297">
    <property type="term" value="P:nucleotide-excision repair, DNA gap filling"/>
    <property type="evidence" value="ECO:0007669"/>
    <property type="project" value="TreeGrafter"/>
</dbReference>
<dbReference type="Pfam" id="PF04675">
    <property type="entry name" value="DNA_ligase_A_N"/>
    <property type="match status" value="1"/>
</dbReference>
<organism evidence="4 5">
    <name type="scientific">Hyphodiscus hymeniophilus</name>
    <dbReference type="NCBI Taxonomy" id="353542"/>
    <lineage>
        <taxon>Eukaryota</taxon>
        <taxon>Fungi</taxon>
        <taxon>Dikarya</taxon>
        <taxon>Ascomycota</taxon>
        <taxon>Pezizomycotina</taxon>
        <taxon>Leotiomycetes</taxon>
        <taxon>Helotiales</taxon>
        <taxon>Hyphodiscaceae</taxon>
        <taxon>Hyphodiscus</taxon>
    </lineage>
</organism>